<dbReference type="EMBL" id="CAMXCT030001641">
    <property type="protein sequence ID" value="CAL4779171.1"/>
    <property type="molecule type" value="Genomic_DNA"/>
</dbReference>
<evidence type="ECO:0000313" key="4">
    <source>
        <dbReference type="EMBL" id="CAL1145234.1"/>
    </source>
</evidence>
<dbReference type="EMBL" id="CAMXCT010001641">
    <property type="protein sequence ID" value="CAI3991859.1"/>
    <property type="molecule type" value="Genomic_DNA"/>
</dbReference>
<dbReference type="PANTHER" id="PTHR11679">
    <property type="entry name" value="VESICLE PROTEIN SORTING-ASSOCIATED"/>
    <property type="match status" value="1"/>
</dbReference>
<evidence type="ECO:0000256" key="1">
    <source>
        <dbReference type="ARBA" id="ARBA00009884"/>
    </source>
</evidence>
<keyword evidence="6" id="KW-1185">Reference proteome</keyword>
<protein>
    <submittedName>
        <fullName evidence="5">Protein transport Sec1a</fullName>
    </submittedName>
</protein>
<evidence type="ECO:0000313" key="3">
    <source>
        <dbReference type="EMBL" id="CAI3991859.1"/>
    </source>
</evidence>
<dbReference type="AlphaFoldDB" id="A0A9P1CH52"/>
<dbReference type="InterPro" id="IPR036045">
    <property type="entry name" value="Sec1-like_sf"/>
</dbReference>
<dbReference type="InterPro" id="IPR043154">
    <property type="entry name" value="Sec-1-like_dom1"/>
</dbReference>
<name>A0A9P1CH52_9DINO</name>
<comment type="similarity">
    <text evidence="1">Belongs to the STXBP/unc-18/SEC1 family.</text>
</comment>
<dbReference type="EMBL" id="CAMXCT020001641">
    <property type="protein sequence ID" value="CAL1145234.1"/>
    <property type="molecule type" value="Genomic_DNA"/>
</dbReference>
<dbReference type="InterPro" id="IPR001619">
    <property type="entry name" value="Sec1-like"/>
</dbReference>
<dbReference type="Proteomes" id="UP001152797">
    <property type="component" value="Unassembled WGS sequence"/>
</dbReference>
<dbReference type="Gene3D" id="3.40.50.2060">
    <property type="match status" value="1"/>
</dbReference>
<evidence type="ECO:0000313" key="6">
    <source>
        <dbReference type="Proteomes" id="UP001152797"/>
    </source>
</evidence>
<dbReference type="SUPFAM" id="SSF56815">
    <property type="entry name" value="Sec1/munc18-like (SM) proteins"/>
    <property type="match status" value="1"/>
</dbReference>
<feature type="region of interest" description="Disordered" evidence="2">
    <location>
        <begin position="249"/>
        <end position="275"/>
    </location>
</feature>
<feature type="region of interest" description="Disordered" evidence="2">
    <location>
        <begin position="424"/>
        <end position="460"/>
    </location>
</feature>
<evidence type="ECO:0000313" key="5">
    <source>
        <dbReference type="EMBL" id="CAL4779171.1"/>
    </source>
</evidence>
<feature type="region of interest" description="Disordered" evidence="2">
    <location>
        <begin position="321"/>
        <end position="376"/>
    </location>
</feature>
<organism evidence="3">
    <name type="scientific">Cladocopium goreaui</name>
    <dbReference type="NCBI Taxonomy" id="2562237"/>
    <lineage>
        <taxon>Eukaryota</taxon>
        <taxon>Sar</taxon>
        <taxon>Alveolata</taxon>
        <taxon>Dinophyceae</taxon>
        <taxon>Suessiales</taxon>
        <taxon>Symbiodiniaceae</taxon>
        <taxon>Cladocopium</taxon>
    </lineage>
</organism>
<proteinExistence type="inferred from homology"/>
<dbReference type="GO" id="GO:0016192">
    <property type="term" value="P:vesicle-mediated transport"/>
    <property type="evidence" value="ECO:0007669"/>
    <property type="project" value="InterPro"/>
</dbReference>
<feature type="compositionally biased region" description="Polar residues" evidence="2">
    <location>
        <begin position="325"/>
        <end position="339"/>
    </location>
</feature>
<dbReference type="InterPro" id="IPR027482">
    <property type="entry name" value="Sec1-like_dom2"/>
</dbReference>
<gene>
    <name evidence="3" type="ORF">C1SCF055_LOCUS18728</name>
</gene>
<sequence length="556" mass="59442">MHDLLSEGIALVECLDSRREALPLDALYFLAPTMENMDRLVEELSTKPKYRSSHVFFSHRLEDLMLQRVAESYEAVARISSFAELNVSMLCYDDRSFQLQDQGDALKQLLGIAPQGSEEGMDLRQVGSCLATFFASMGQEPLVFCAGNRGCERLAREVCQRLEEMETHGAAWRDTTSSETCSLLIVDRSFDWAPVLVHDMGYEVDFNRSEGAWLSTLPSIGSEAVDAQVNEANLTELEEDALEGAAATEGHAGLPSPDTSPQPRRLGKLPELKCGNPGPHGAQLFGGWVSCNRKVQLSQLGKVRAAEAPKESPVTLKSLAKRVSDASQHSGRGSVSGPPSTAPGAVSASQKTARQGTGLDVPPPIFGLNGHGQNGLSRASAVKDITAGAPRTSKAQAEENDGNFAATYPSALARKMANVLQKLKDQGEDVSMSTALSSRRPKEGAERPPATAPGENWRDPLGESFAEVKLPGFKGAWPAPKSAEAAAPAISELGALPPMEVFFDGRAVAQPAQAGSAPWVPMPSEGIRAGAAPGTGLVELELSARPEMGRFHRIFD</sequence>
<dbReference type="Pfam" id="PF00995">
    <property type="entry name" value="Sec1"/>
    <property type="match status" value="1"/>
</dbReference>
<comment type="caution">
    <text evidence="3">The sequence shown here is derived from an EMBL/GenBank/DDBJ whole genome shotgun (WGS) entry which is preliminary data.</text>
</comment>
<reference evidence="3" key="1">
    <citation type="submission" date="2022-10" db="EMBL/GenBank/DDBJ databases">
        <authorList>
            <person name="Chen Y."/>
            <person name="Dougan E. K."/>
            <person name="Chan C."/>
            <person name="Rhodes N."/>
            <person name="Thang M."/>
        </authorList>
    </citation>
    <scope>NUCLEOTIDE SEQUENCE</scope>
</reference>
<accession>A0A9P1CH52</accession>
<dbReference type="OrthoDB" id="427504at2759"/>
<reference evidence="4" key="2">
    <citation type="submission" date="2024-04" db="EMBL/GenBank/DDBJ databases">
        <authorList>
            <person name="Chen Y."/>
            <person name="Shah S."/>
            <person name="Dougan E. K."/>
            <person name="Thang M."/>
            <person name="Chan C."/>
        </authorList>
    </citation>
    <scope>NUCLEOTIDE SEQUENCE [LARGE SCALE GENOMIC DNA]</scope>
</reference>
<evidence type="ECO:0000256" key="2">
    <source>
        <dbReference type="SAM" id="MobiDB-lite"/>
    </source>
</evidence>
<dbReference type="Gene3D" id="3.40.50.1910">
    <property type="match status" value="1"/>
</dbReference>